<accession>A0A855Y835</accession>
<gene>
    <name evidence="2" type="ORF">DET54_113158</name>
    <name evidence="1" type="ORF">DET56_107176</name>
</gene>
<evidence type="ECO:0000313" key="3">
    <source>
        <dbReference type="Proteomes" id="UP000247078"/>
    </source>
</evidence>
<dbReference type="Proteomes" id="UP000247078">
    <property type="component" value="Unassembled WGS sequence"/>
</dbReference>
<name>A0A855Y835_9BACL</name>
<dbReference type="EMBL" id="QLLI01000013">
    <property type="protein sequence ID" value="RAI89875.1"/>
    <property type="molecule type" value="Genomic_DNA"/>
</dbReference>
<evidence type="ECO:0000313" key="4">
    <source>
        <dbReference type="Proteomes" id="UP000248827"/>
    </source>
</evidence>
<proteinExistence type="predicted"/>
<organism evidence="1 3">
    <name type="scientific">Paenibacillus pabuli</name>
    <dbReference type="NCBI Taxonomy" id="1472"/>
    <lineage>
        <taxon>Bacteria</taxon>
        <taxon>Bacillati</taxon>
        <taxon>Bacillota</taxon>
        <taxon>Bacilli</taxon>
        <taxon>Bacillales</taxon>
        <taxon>Paenibacillaceae</taxon>
        <taxon>Paenibacillus</taxon>
    </lineage>
</organism>
<dbReference type="Proteomes" id="UP000248827">
    <property type="component" value="Unassembled WGS sequence"/>
</dbReference>
<dbReference type="EMBL" id="QGTZ01000007">
    <property type="protein sequence ID" value="PWW38774.1"/>
    <property type="molecule type" value="Genomic_DNA"/>
</dbReference>
<comment type="caution">
    <text evidence="1">The sequence shown here is derived from an EMBL/GenBank/DDBJ whole genome shotgun (WGS) entry which is preliminary data.</text>
</comment>
<sequence>MHQAQIKESIYTFIQNDVKIIDLIVVVPYDLKNYLDHSFISNTPQTDSR</sequence>
<reference evidence="1 3" key="1">
    <citation type="submission" date="2018-05" db="EMBL/GenBank/DDBJ databases">
        <title>Freshwater and sediment microbial communities from various areas in North America, analyzing microbe dynamics in response to fracking.</title>
        <authorList>
            <person name="Lamendella R."/>
        </authorList>
    </citation>
    <scope>NUCLEOTIDE SEQUENCE [LARGE SCALE GENOMIC DNA]</scope>
    <source>
        <strain evidence="1 3">DB-3</strain>
        <strain evidence="2 4">NG-13</strain>
    </source>
</reference>
<keyword evidence="4" id="KW-1185">Reference proteome</keyword>
<dbReference type="AlphaFoldDB" id="A0A855Y835"/>
<evidence type="ECO:0000313" key="2">
    <source>
        <dbReference type="EMBL" id="RAI89875.1"/>
    </source>
</evidence>
<evidence type="ECO:0000313" key="1">
    <source>
        <dbReference type="EMBL" id="PWW38774.1"/>
    </source>
</evidence>
<protein>
    <submittedName>
        <fullName evidence="1">Uncharacterized protein</fullName>
    </submittedName>
</protein>